<reference evidence="1 2" key="1">
    <citation type="journal article" date="2018" name="Antonie Van Leeuwenhoek">
        <title>Larkinella terrae sp. nov., isolated from soil on Jeju Island, South Korea.</title>
        <authorList>
            <person name="Ten L.N."/>
            <person name="Jeon J."/>
            <person name="Park S.J."/>
            <person name="Park S."/>
            <person name="Lee S.Y."/>
            <person name="Kim M.K."/>
            <person name="Jung H.Y."/>
        </authorList>
    </citation>
    <scope>NUCLEOTIDE SEQUENCE [LARGE SCALE GENOMIC DNA]</scope>
    <source>
        <strain evidence="1 2">KCTC 52001</strain>
    </source>
</reference>
<keyword evidence="2" id="KW-1185">Reference proteome</keyword>
<proteinExistence type="predicted"/>
<evidence type="ECO:0000313" key="2">
    <source>
        <dbReference type="Proteomes" id="UP000441754"/>
    </source>
</evidence>
<name>A0A7K0EJD7_9BACT</name>
<dbReference type="AlphaFoldDB" id="A0A7K0EJD7"/>
<dbReference type="EMBL" id="WJXZ01000005">
    <property type="protein sequence ID" value="MRS61641.1"/>
    <property type="molecule type" value="Genomic_DNA"/>
</dbReference>
<protein>
    <submittedName>
        <fullName evidence="1">Uncharacterized protein</fullName>
    </submittedName>
</protein>
<gene>
    <name evidence="1" type="ORF">GJJ30_10110</name>
</gene>
<dbReference type="RefSeq" id="WP_154175030.1">
    <property type="nucleotide sequence ID" value="NZ_WJXZ01000005.1"/>
</dbReference>
<evidence type="ECO:0000313" key="1">
    <source>
        <dbReference type="EMBL" id="MRS61641.1"/>
    </source>
</evidence>
<organism evidence="1 2">
    <name type="scientific">Larkinella terrae</name>
    <dbReference type="NCBI Taxonomy" id="2025311"/>
    <lineage>
        <taxon>Bacteria</taxon>
        <taxon>Pseudomonadati</taxon>
        <taxon>Bacteroidota</taxon>
        <taxon>Cytophagia</taxon>
        <taxon>Cytophagales</taxon>
        <taxon>Spirosomataceae</taxon>
        <taxon>Larkinella</taxon>
    </lineage>
</organism>
<accession>A0A7K0EJD7</accession>
<dbReference type="Proteomes" id="UP000441754">
    <property type="component" value="Unassembled WGS sequence"/>
</dbReference>
<comment type="caution">
    <text evidence="1">The sequence shown here is derived from an EMBL/GenBank/DDBJ whole genome shotgun (WGS) entry which is preliminary data.</text>
</comment>
<sequence length="130" mass="14834">MSRHVQLNLFYLSHGADNSTAMLVYHALRNEQERLITQLAKEHADQDYNKAAITNDELDRITIEMGRIATGLANECERLSDEIERLKDPKAHELIVKSYDKQAELAGLYDERFFDKPYKPGAEEGGQPAQ</sequence>